<protein>
    <submittedName>
        <fullName evidence="3">Peptidase M16 domain protein</fullName>
    </submittedName>
</protein>
<dbReference type="eggNOG" id="COG0612">
    <property type="taxonomic scope" value="Bacteria"/>
</dbReference>
<gene>
    <name evidence="3" type="ordered locus">Mahau_2113</name>
</gene>
<dbReference type="KEGG" id="mas:Mahau_2113"/>
<dbReference type="Pfam" id="PF05193">
    <property type="entry name" value="Peptidase_M16_C"/>
    <property type="match status" value="1"/>
</dbReference>
<dbReference type="InterPro" id="IPR050361">
    <property type="entry name" value="MPP/UQCRC_Complex"/>
</dbReference>
<dbReference type="OrthoDB" id="9811314at2"/>
<dbReference type="AlphaFoldDB" id="F4A2U2"/>
<dbReference type="STRING" id="697281.Mahau_2113"/>
<feature type="domain" description="Peptidase M16 N-terminal" evidence="1">
    <location>
        <begin position="57"/>
        <end position="175"/>
    </location>
</feature>
<evidence type="ECO:0000313" key="3">
    <source>
        <dbReference type="EMBL" id="AEE97285.1"/>
    </source>
</evidence>
<accession>F4A2U2</accession>
<dbReference type="SUPFAM" id="SSF63411">
    <property type="entry name" value="LuxS/MPP-like metallohydrolase"/>
    <property type="match status" value="2"/>
</dbReference>
<dbReference type="InterPro" id="IPR011249">
    <property type="entry name" value="Metalloenz_LuxS/M16"/>
</dbReference>
<dbReference type="PANTHER" id="PTHR11851:SF134">
    <property type="entry name" value="ZINC-DEPENDENT PROTEASE"/>
    <property type="match status" value="1"/>
</dbReference>
<dbReference type="RefSeq" id="WP_013781713.1">
    <property type="nucleotide sequence ID" value="NC_015520.1"/>
</dbReference>
<feature type="domain" description="Peptidase M16 C-terminal" evidence="2">
    <location>
        <begin position="182"/>
        <end position="362"/>
    </location>
</feature>
<dbReference type="EMBL" id="CP002360">
    <property type="protein sequence ID" value="AEE97285.1"/>
    <property type="molecule type" value="Genomic_DNA"/>
</dbReference>
<dbReference type="MEROPS" id="M16.A20"/>
<dbReference type="GO" id="GO:0046872">
    <property type="term" value="F:metal ion binding"/>
    <property type="evidence" value="ECO:0007669"/>
    <property type="project" value="InterPro"/>
</dbReference>
<dbReference type="Pfam" id="PF00675">
    <property type="entry name" value="Peptidase_M16"/>
    <property type="match status" value="1"/>
</dbReference>
<organism evidence="3 4">
    <name type="scientific">Mahella australiensis (strain DSM 15567 / CIP 107919 / 50-1 BON)</name>
    <dbReference type="NCBI Taxonomy" id="697281"/>
    <lineage>
        <taxon>Bacteria</taxon>
        <taxon>Bacillati</taxon>
        <taxon>Bacillota</taxon>
        <taxon>Clostridia</taxon>
        <taxon>Thermoanaerobacterales</taxon>
        <taxon>Thermoanaerobacterales Family IV. Incertae Sedis</taxon>
        <taxon>Mahella</taxon>
    </lineage>
</organism>
<dbReference type="InterPro" id="IPR011765">
    <property type="entry name" value="Pept_M16_N"/>
</dbReference>
<reference evidence="4" key="1">
    <citation type="submission" date="2010-11" db="EMBL/GenBank/DDBJ databases">
        <title>The complete genome of Mahella australiensis DSM 15567.</title>
        <authorList>
            <consortium name="US DOE Joint Genome Institute (JGI-PGF)"/>
            <person name="Lucas S."/>
            <person name="Copeland A."/>
            <person name="Lapidus A."/>
            <person name="Bruce D."/>
            <person name="Goodwin L."/>
            <person name="Pitluck S."/>
            <person name="Kyrpides N."/>
            <person name="Mavromatis K."/>
            <person name="Pagani I."/>
            <person name="Ivanova N."/>
            <person name="Teshima H."/>
            <person name="Brettin T."/>
            <person name="Detter J.C."/>
            <person name="Han C."/>
            <person name="Tapia R."/>
            <person name="Land M."/>
            <person name="Hauser L."/>
            <person name="Markowitz V."/>
            <person name="Cheng J.-F."/>
            <person name="Hugenholtz P."/>
            <person name="Woyke T."/>
            <person name="Wu D."/>
            <person name="Spring S."/>
            <person name="Pukall R."/>
            <person name="Steenblock K."/>
            <person name="Schneider S."/>
            <person name="Klenk H.-P."/>
            <person name="Eisen J.A."/>
        </authorList>
    </citation>
    <scope>NUCLEOTIDE SEQUENCE [LARGE SCALE GENOMIC DNA]</scope>
    <source>
        <strain evidence="4">DSM 15567 / CIP 107919 / 50-1 BON</strain>
    </source>
</reference>
<dbReference type="Gene3D" id="3.30.830.10">
    <property type="entry name" value="Metalloenzyme, LuxS/M16 peptidase-like"/>
    <property type="match status" value="2"/>
</dbReference>
<keyword evidence="4" id="KW-1185">Reference proteome</keyword>
<name>F4A2U2_MAHA5</name>
<proteinExistence type="predicted"/>
<evidence type="ECO:0000259" key="2">
    <source>
        <dbReference type="Pfam" id="PF05193"/>
    </source>
</evidence>
<sequence>MTVIENSAIEERIYKYKLDNGLTVFIMPKPGYTKQFAIYATNYGSNDIKFLSGKHREPIEVPCGIAHFLEHKLFEEQGGSIFERFSALGAQANAFTNFNMTAYLFSSTDKFYDCLELLLGFVNRPYFTDENVEKEKGIIAQEIRMYEDNPAWRVYFNLLGALYKNHPVKNDIAGTVESITGITKEQLYLCYETFYHPDNMAIFIIGDIDKEQVIKTVKRSFKDKNMSRRGDIKRIYPDEPMDVAQPLVKQQLAVAIPMFYIGFKDSDTGMSGNKLMKKDIVTGVLLNMLIGKSSDTYQSLYKDGLINATFEKDYTGEIHYGFSLMGGESQRPLKVQDRIMEAINNYKQSGLNVNDLDRVKRKMLGDFLMSLNRIDGIASAYIAATFKDINLLDYPKVLDDVKISDVEERLRQHFDEKYCAISIIEPKK</sequence>
<dbReference type="Proteomes" id="UP000008457">
    <property type="component" value="Chromosome"/>
</dbReference>
<evidence type="ECO:0000259" key="1">
    <source>
        <dbReference type="Pfam" id="PF00675"/>
    </source>
</evidence>
<dbReference type="NCBIfam" id="NF047421">
    <property type="entry name" value="YfmH_fam"/>
    <property type="match status" value="1"/>
</dbReference>
<dbReference type="HOGENOM" id="CLU_052317_0_0_9"/>
<evidence type="ECO:0000313" key="4">
    <source>
        <dbReference type="Proteomes" id="UP000008457"/>
    </source>
</evidence>
<dbReference type="PANTHER" id="PTHR11851">
    <property type="entry name" value="METALLOPROTEASE"/>
    <property type="match status" value="1"/>
</dbReference>
<reference evidence="3 4" key="2">
    <citation type="journal article" date="2011" name="Stand. Genomic Sci.">
        <title>Complete genome sequence of Mahella australiensis type strain (50-1 BON).</title>
        <authorList>
            <person name="Sikorski J."/>
            <person name="Teshima H."/>
            <person name="Nolan M."/>
            <person name="Lucas S."/>
            <person name="Hammon N."/>
            <person name="Deshpande S."/>
            <person name="Cheng J.F."/>
            <person name="Pitluck S."/>
            <person name="Liolios K."/>
            <person name="Pagani I."/>
            <person name="Ivanova N."/>
            <person name="Huntemann M."/>
            <person name="Mavromatis K."/>
            <person name="Ovchinikova G."/>
            <person name="Pati A."/>
            <person name="Tapia R."/>
            <person name="Han C."/>
            <person name="Goodwin L."/>
            <person name="Chen A."/>
            <person name="Palaniappan K."/>
            <person name="Land M."/>
            <person name="Hauser L."/>
            <person name="Ngatchou-Djao O.D."/>
            <person name="Rohde M."/>
            <person name="Pukall R."/>
            <person name="Spring S."/>
            <person name="Abt B."/>
            <person name="Goker M."/>
            <person name="Detter J.C."/>
            <person name="Woyke T."/>
            <person name="Bristow J."/>
            <person name="Markowitz V."/>
            <person name="Hugenholtz P."/>
            <person name="Eisen J.A."/>
            <person name="Kyrpides N.C."/>
            <person name="Klenk H.P."/>
            <person name="Lapidus A."/>
        </authorList>
    </citation>
    <scope>NUCLEOTIDE SEQUENCE [LARGE SCALE GENOMIC DNA]</scope>
    <source>
        <strain evidence="4">DSM 15567 / CIP 107919 / 50-1 BON</strain>
    </source>
</reference>
<dbReference type="InterPro" id="IPR007863">
    <property type="entry name" value="Peptidase_M16_C"/>
</dbReference>